<name>A0A0K1XG04_9GAMM</name>
<reference evidence="1 2" key="1">
    <citation type="journal article" date="2015" name="Genome Announc.">
        <title>Genome Sequences of Oblitimonas alkaliphila gen. nov. sp. nov. (Proposed), a Novel Bacterium of the Pseudomonadaceae Family.</title>
        <authorList>
            <person name="Lauer A.C."/>
            <person name="Nicholson A.C."/>
            <person name="Humrighouse B.W."/>
            <person name="Emery B."/>
            <person name="Drobish A."/>
            <person name="Juieng P."/>
            <person name="Loparev V."/>
            <person name="McQuiston J.R."/>
        </authorList>
    </citation>
    <scope>NUCLEOTIDE SEQUENCE [LARGE SCALE GENOMIC DNA]</scope>
    <source>
        <strain evidence="1 2">E5571</strain>
    </source>
</reference>
<protein>
    <submittedName>
        <fullName evidence="1">Uncharacterized protein</fullName>
    </submittedName>
</protein>
<keyword evidence="2" id="KW-1185">Reference proteome</keyword>
<dbReference type="RefSeq" id="WP_053101629.1">
    <property type="nucleotide sequence ID" value="NZ_CP012365.1"/>
</dbReference>
<sequence>MSYITYPRSDGSRKNIKRAKEALVLIERLLNQFNAGDLNLLLALVALIDWADLPAALRAKLLQLLYYDLYKSIKAVPVTDRGAHQQRMQIVTQALVDITLKSTDRTDLSLVYRINAGGYISAKLASKKKKKGRPKVDHDVLVLDNGITVVLTASNTNQRYIEKKDHTIRSVLREHDTNSAKAIKAAHASGELVTLNLLADYISPDKDDVSEPLLYELDKFPPGIFAHSAVRSEILRSVNRPIDTYSRQKREHYEGCQREHIIPHSCFTDRSQQALESRSKVPLRDGVGDYTELRALTYPVEDSQTQGTEHRFLTVNAVLIARKFKGEGREATLLEWLDEIERSTYLLFTNVLASSESAAYSRSYTEEEARVLAMCIRQEAQLQYERLSVPLDLKLSNKIAEVNIGSEPPRIDIDRNTH</sequence>
<organism evidence="1 2">
    <name type="scientific">Thiopseudomonas alkaliphila</name>
    <dbReference type="NCBI Taxonomy" id="1697053"/>
    <lineage>
        <taxon>Bacteria</taxon>
        <taxon>Pseudomonadati</taxon>
        <taxon>Pseudomonadota</taxon>
        <taxon>Gammaproteobacteria</taxon>
        <taxon>Pseudomonadales</taxon>
        <taxon>Pseudomonadaceae</taxon>
        <taxon>Thiopseudomonas</taxon>
    </lineage>
</organism>
<dbReference type="AlphaFoldDB" id="A0A0K1XG04"/>
<dbReference type="EMBL" id="CP012365">
    <property type="protein sequence ID" value="AKX60330.1"/>
    <property type="molecule type" value="Genomic_DNA"/>
</dbReference>
<gene>
    <name evidence="1" type="ORF">AKN88_10600</name>
</gene>
<dbReference type="Proteomes" id="UP000063953">
    <property type="component" value="Chromosome"/>
</dbReference>
<evidence type="ECO:0000313" key="2">
    <source>
        <dbReference type="Proteomes" id="UP000063953"/>
    </source>
</evidence>
<proteinExistence type="predicted"/>
<evidence type="ECO:0000313" key="1">
    <source>
        <dbReference type="EMBL" id="AKX60330.1"/>
    </source>
</evidence>
<accession>A0A0K1XG04</accession>